<dbReference type="InterPro" id="IPR032109">
    <property type="entry name" value="Big_3_5"/>
</dbReference>
<dbReference type="Pfam" id="PF02415">
    <property type="entry name" value="Chlam_PMP"/>
    <property type="match status" value="8"/>
</dbReference>
<dbReference type="PATRIC" id="fig|230361.4.peg.1657"/>
<evidence type="ECO:0000256" key="5">
    <source>
        <dbReference type="ARBA" id="ARBA00022729"/>
    </source>
</evidence>
<reference evidence="9 10" key="1">
    <citation type="submission" date="2015-04" db="EMBL/GenBank/DDBJ databases">
        <title>The complete genome sequence of the rumen methanogen Methanobrevibacter millerae SM9.</title>
        <authorList>
            <person name="Leahy S.C."/>
            <person name="Kelly W.J."/>
            <person name="Pacheco D.M."/>
            <person name="Li D."/>
            <person name="Altermann E."/>
            <person name="Attwood G.T."/>
        </authorList>
    </citation>
    <scope>NUCLEOTIDE SEQUENCE [LARGE SCALE GENOMIC DNA]</scope>
    <source>
        <strain evidence="9 10">SM9</strain>
    </source>
</reference>
<dbReference type="InterPro" id="IPR006626">
    <property type="entry name" value="PbH1"/>
</dbReference>
<dbReference type="Pfam" id="PF16640">
    <property type="entry name" value="Big_3_5"/>
    <property type="match status" value="6"/>
</dbReference>
<evidence type="ECO:0000313" key="9">
    <source>
        <dbReference type="EMBL" id="ALT69368.1"/>
    </source>
</evidence>
<sequence length="7805" mass="832821">MSKIKEGCCIMNKREIILICIILCFICSCQAVMAADVSSNSTNTNVTSASTIEVVDSSNDLLSYSPSQNNETLGVGGGSFTELNNLIAGSTDSVITLGKNYTFVSGTDDAYATGILINRNVEIIGNGYTIDASNQARAFRIAQANTVTLTGITFINGYSQAANGIPGQGGAVLGSGVVHIDNCKFINNTAYYANGGAVCLVGSGSTITNSYFEGNKAIKNPNNEQSGGAGAVFINANNSAISHSTFIKNEAGLNGGAIGSSANYLEYVTITNCTISNNTAGGSAGGIGMQSKNFHITDSTFKYNEAKGQFTTYPGNGGAMVMRGWDSYAYNCTFIGNIAKQHGGAVFSTNTSYNPLNNNTGFELCTFIDNIAGYNGGAVDWAAGANYGYIIDSIFTNNTAKRSGGAVHWSGHYGTVSNSTFINNNATGEVKSYIGGIYGGGDGGAIVWVGSHGLINDNCNFTNNYAANRGGAIFLHGNSTENCTNITVDHSSFNDNYAGLNGGAVDWNSGSHEGNIYYSTFTNNIANSNGGAVFWSGHNGEILHSNFTNNVAKGITNDTRGNIGDGGAIIWSGLNGTVINCSFVGNNASMRGGAVYLQNCSHGNCTNTTFSNVYFKENTAGTNGGAIDWHEGAEDGHLLYAVFEQNTAKRSGGAIYWNGKNGEIKHSNFTGNKALGTASAKDAFGNITYGGDGGAVIWIGSEGEVDNCTFEDNEAAKRGGAVYLQANGRENCSNTNFTNSEFIRNTAGTNGGAIDWNKGAHDGLVENVTFINNTAKRSGGAVYWNGEYGDIIRANFTGNRALGIANASDAFNVVTYGGDGGAVIWIGSYGSVDDCRFEDNVAAKRGGAVYLQGTIDANCTDTNFTDSYFKNNTAGTNGGAIDWNKGAHNGIVYNVTFIDNTANRSGGAIYWNGHNGTISWSKFYNNTALGIANATTPDGKVTYGGDGGAIIWSGALGDVEYSNFVNNTAAKRGGAIFLQGSETEPCENTTFKDSYFAHNVAGTNGGAIDWFEGAQNGLVDNVTFINNTAKRNGGAIFWHGDNGTVKNSKFNNNRATGTSWEYIWAITREDIILYNESHEDFLKTTPTADNLNKLYVINETLSDNRDYFVSYVAVKNATGDGYHWEKLDETIINITDSIISPVDWATDQYFGGDGGTILWSGDTGLVYNCTFIDSNSARRGGGAYMTGSDYVTFNNCTFTNCTSGTNGGGVDWLAGANYGKIHNTIFNNTRAARSAGAIYYDGDYGEIINITIINATSNGGSLKVSKDGLVNYAGWDSSHWDTNTTGGDAGAIMITGDHLYIYNATFTDCISVGRGGAVFLQDNKNATFELCIFEGNYAKGIANNTWPNYTQERNDDNEDTKVNYRLTGHGGAISFDVNAKDCKIIDVKFYNNGARRNGGAINFDQGSTNNTIKNSEFINNTVYDDGGAINFDHGADLCTVSNVIFYNNTALGKSGSTSKGGTICLVGNNVTIENSKFTLGNVYADTGAKDNETWGGAMFVTGNYTIIKNTTFENCSALEDGGALYVIGDDCKMYNSSFKNNHAGDDGGAIYWEGDYGFMYNITCSNNTVTGKTKTSAHSKGGTLALTGNNAVVDKSRFELSSAIFDGGAIYATGNYVNITNSEFEKCMVTQGNEANQIYGGGSIFLLGNYSNILNCSFQRSNAKEGGVIYVQGNNANLKGIVTDFTYALDGGAFYIKGANATISESSITRTNATKNYGGSIYVEGVNAVINTTNFTMNFAKTNGGSIYVKGVNATIDSSYFLRNNATVNGGAIYVEGDSTHILNSKVSQSHANENGGGIEVSGKDAYIYGTDIMMTSSKYGGAIYVSGYNATIEKSRFNMTSAAQHGGAIYISGKNALINNSNISMSNASYSGGAVYIQGLSATIENSAFSDTLAKLGSSFTGNSDPTKATPDNTNMGGAIYIGDNYAKIRNSSFTNSAAYYGGILFLQGQFCDVINSSLDKGYSYRDGGAYFSKGINSNVYDSNFTNNVARNDGGALFWLGSKYNYVNGSIFTNNTAKGDPGHSTKGGGAIYFAEGGSYCGISYSKFFNNSAVTNSKADGGAILWDKSSHIFIDHCLFDGNFANSTSPAGNWIQGGVLYARPGTNLTISNNIFQNCWSLKEAGALYLQTGDRNGLITLINNTFINNTAYGNETEDTNLGGGAILLKSVGKITIVNATFINNSANFGGGIVIDSSITECSITNATFDGNKATIGTGCGDGGSIYAKKAFTANNLIMSNGEAARNGGGMYVSNVEMTYNNFTFINNSAANGGGLYWDRAGVTIEDMTFINNSAVISGGAIFIPAGSSTSSWVYVLNNIFTGNSANSGGAIYAIGNSIIISQNNFTNNSASYRGGAIFIPVSNNGVDIGYSNFTGNKAAADGGAIFIGSKGYDNRKIHDCNFINNSAVDDGGAIYVANIDKEIINCYFDGNKADGDGGAVYVAAVQGGKITDSTFTNSLAQNGGAVYYAGTTNVDGALKIVNDTFLKNIAIYNGGAVLYLVGNGPDKYRDYNNFDGIGIPVDGGRTTVKANNTNIEFISTSLFEYNEDYMLRLRVISDWLNPYITVYIDNPRDWNRYGLRVVMKLINSTTHEEIRTIIINESNIDTHRRDGMIYASFGNLIKNETYNITVSFEDYNYLYKVNSTVAQAHGEIIGEFKLLQKLIDDAVKRGDRELVLNRTFTFTPFYEGNHENMDDRCINLTNIPYAFTIRGEGFVIDAAGYSRIFNITSSNVTIDNVILVGGNASGEYGDRIDMGGAIFWAGPNGIISNSIIEHNNATIGGGIYYNVTAPDCQIINTTFVENTAVTHGGAIDCNASRMGLFNTTFDGNFAYIGAALCREINATEGHGKNNTFIGNYAEYAGAALAWINATRISIDDYHFYNNHVGYSGGAIYVGEGSKNCEILNCIFDNNWVENETDGHGGAIEWYSEKGLVYNSEFTNNRAYDGGAIYVGSASGEINITKSTFHDNIAVTTGGAISINASAVTVNASNFYNNNATRGGALFVGGVGTDNYIYGSVFEGNNAISTTETAMNGLGGAIYWVASSGTIVDTRFTDNHADYGGGVYFGENSINSRIENCLFEGNDAKYNGGAIDCNASSMYLTNTVFDGNVAQFGAALCRETNAKSGSGANNTFKNNHAIVVGAALGWMGSIGITIKNYTFINNSADVAGGAIYVSPTSHNCSVIDCNFEDNYVTNITNGWTGGEQFSWTAWDGTRMDYVTEWTTNTSKIATADVFATETIFYYNTQEDIDNALGNGGAITIYGANATVENTNFTGSSARLGGAIHVGATSGHTILNHTIFTSNVALERGGAVNLHASGVHIDDGKFYDNLAVNGSAIYVGGLGTENKVHESIFRGNNATDYGGAIYWVAYVGEIYNSEFTQNNARWGGGIYFNGNSANTNVVNSTFKSNSAVKNGGAIECNASNIGIYNLTFEENIAGEYGAALCREINATSGHGTNNTFIRNHAGISGAALAWMGVTDIHIVDYKFIDNTAETSGGAIFINKGSNNDIIENCTFEGNYLTNLTEGHNGGAIDCRGENLTIDYVDFTNNGAYTGGAVYMASDSKNIRIFNSNFTSNYAMGDGGALGLKAESLTINNTIFKSNTAVRHGGALYAGGNGTNNTIRYTTFEDNSAGDHGGAIDWLSSAGIFEFINFRANTAEYGGGIYLNGVSSNSRLNSVYFIENRATKNGGAIDCNASMMGLNNTIFISNYAGEYGAALCREANATGGFGGNNSFIKNHAEIAGAALAWLGVDGININNYKFINNTAELSGGAIYVRGDSPNCKVRNSYFENNRVNDVQDGQGGAIDWLGENGYIYNSTFKDSFANTGGTLFITSNNMNITLSNFTGSRALGEGGVILLMSNNTTITDSIFEFSVALERGGVISAYDAYNATISDCKFYSNVAAGYIDSSDRYYGDGGTISWINGNNLKIINSEFNDTQAHAYGGSLYIVNVNDSSIFNTSFNGMLAVQDGGAIYWGNSTNVTIDLCNITSSSATSRGGAIYVENINDARIINSNFDDVSTPWGNGGTLYIDGNVTLYNDTFTNFKASTGYAGAIYFCNGNSTLSNSSFDGIDAIWINKDATLKMTKNNITADIKNKNTTYLTTPYNIVTNPVPYSVWNDGNLTLDKNNFDCVIFNDEGIIDSPTVIKILDNTTVYAEWNSNFTFWASIYDDNNNTIISVSKLNTTNDVEHGWYPMSYNAWTTQVYYNGTFHISGKDVGLPNAAVYNGTLNVLVDTTLLLDVEQINEGEHVTITATVPQDPNTITGNVTFDVNGETYIRELIKGIATLDLYNLTANTYHVTATYSGDVNHFECQNTTQFVVKLRDTWVIISIQNYTYGIYGSANITSNGNGTIRIYFNGRYEDFQLVNGTFNLTFDQILDPGLYWMSVTYIEDGYYKYAMNQTSFEVYLLNTTITVNTTNITYGENEIINVTVNENATGFIAVRIGSQIYVAYINEGVANFNISGLNVGTYTAHVTFFSTDNQFNGNSTDATFKVGPTGNFTIDVKVDNITYGQNATVRVLVATDAVGNVTIYVDGVDKGTVNLTNGVATLDVADLVGGDHVVNVTYNGGPRYTPKDKNNTVFNVGPNTSWKVTITDFEYNPYGEYSKINITDIPQDIKGENLTIKIDGVSYVVPINRTTNSATLRLNNLSAGLHSATVNYDGDENYGKISQEFRPSIPQATPTITLTQNGTDLIATVSGNTTGNVTFYTRGNEYTIKLVNGNATLKNNLTFGLNDVVAIYNGDKNYTSARIMETFEIEKQNVTITIKDITSVIYVGNKVIFNATLNETVTGDVVFTINGVNYTVAVNNANVATYTYTPVNNATLTVVATFNGNDKYNRNSSAAKQFNVAKIATDIDVAVKVPVKVGEDAVITVTMNPSINTTVTLTVDGKEYYVAVVNGKGGFNASGLNSGIHKVNVTYAGDYKYIASNDTTTFTMGNATLDVNVTALNVTVKENTSFVINVTDKFNGNVSIKVGDDVLYNGTVEALVIGNILPVAGDKVATVVFYGDDNYDELTLNNVRFTVSRVTPEISVVVDDVTYPAKALATITVGNKANGTVNITVDGKKFKGTVTNGVGTIDLEGLSAGAKVASVEFFSTDDYNNNVTASAKFNINKNTSGIGIDVKELYKVGDDIVITLNPVNSTGAVTVTINGKEYTVTNNVITIDGGLPAGEYIVNAVLAGDENYTGSGASKTFNVEKRDITVTLDDVTDIKVGTPVTFTAELNEPVTGDVVFTINGVNYTVAVSNADVATYTYTPLNNATLTVVATFNGNNKFNKNSSAVKQFNVGRISTDINVTTSPIYVGENAVFDIEMNPSINTTVTLKVDDETYDVAIINGKGSFNVSGLANKTYEINVIFVGDDKYMGVSNVTTLKVNKLVDYNINVTVGDINFGENETIVVVLPADVDPTKLVVKVNGTEKAYTIVNGVATVVVPGLSAGKYEVNVTYTGDDKYASKNNNSNIFKVNPSATYDIILAVENHTYGENTIFTVTLPNDVTENVTIKIDGKNYSVKPNANGVATLTLNNISGGLHTFAATYGGDGNYSKSSKSTTFVIGRAASSIDVNFTTPKLVDDKVLINVSMGQKINGTVILTVGDNNYTVVITNGNGSYVISGVVNTTYAIKAVFAGNENYTASTSTIKNLAVNKVPIEVDISLDKSVINVGENAVVTVELNQTINTTVAVKVNGKEYIVGIVNGKGSLNLSDLANATYTINATFKGDAKYLTNSSSILTLKVNKVPTEIDVTVKTPITYGSDAVISIELNATINTTVKLSVDGKLYDVAIVKGKGSFNASGLTSGKHEVNVTYAGDDKYVASNDTAIFTVGNATLNVNVTAQNVTVEQNTTFIIDVVDFNGNVSISVDGDVLYNGTVKGIIGATKLLAGDKVATVVFYGDDNYDELTLNNVRFTVSRVTPEISVVVDDVTYPAKAVATITVGNKANGTVNITVDGKKFKGTVTNGVGTIDLEGLSAGAKVASVEFFSTDDYNNNVTASAKFNINKNTSGIGIDVKELYKVGDDIVITLNPVNSTGAVTVTINGKEYTVTNNVITIDGGLPAGEYIVNAVLAGDENYTGSGASKTFNVEKHDITVTLDDVTDIKVGTPVTFTAELNEPVTGDVVFTINGVNYTVAVSNADVATYTYTPLNNATLTVVATFNGNDKFNKNSSAAKVFNVDRIATDIVVTSNSPIYVGDDAVISIELDAAINTTVSLNVGGKMYNVAIINGKGSFNLSNLANDTYDVKVTFAGNDKYGESANDTILKVNKISDYEIKVNANDIKFGENATIVVILPADVDNADLIIKVDGDVQPHTMINGVVTISVPHLHVGEHEVNVTYIGDNKYSLKDKNGTKFKVNPTPTYEIILIVDNHTYGEDTTFKVTLPHDVTENVTISIDGKSYSVKPNINGIATLTLNNISGGLHAVTAIYPGDDEYAPNSKSATFVIGRAESSIDVEFTTPKLVGEDVLVNVVMNQNINTTVTLSVGVENYTVSITNGKGSYTIKGLANTTYDIKAVFIGNENYTGSASAIKQLAVNKLPIEIDISLDKTSMLVGENAVVSIELNETIDAIVSVKVNNKNYNVAVVGGKGTITLNDLTKGTYTISAEFEGNDKYLANTSNVLSLNVDGKNVTEVSVDVNLSNKTIKVDLPENATGNITVKVDGVEYDVTNVTGTPVIIDIGDIAPGNHTVEVIYSGDGNYTSASNMTYVEIPKVTDYLINITSSDIIEGQTENLNIELNIDVDGVVVEIDGKKYYVDLTNGKGSLKVDGLTNNTYTAIVKYLGDATYDAKSNNTVFTVKAKKDASKDMHVDVTIPENSTSGIVNVTLPDDATGNVTVVIDGKVYNVTNVTNGTAVVYIDNIIPGNHTVEVIYSGDDNYTNASSTIELEIPKQSDYEMSVDAVVDGRDVDITVNLPEDIDGIVLINVGGVGYYANVTNGKAKLHLSDVNNGKYDVTAKYLGDDYYAPGENTTSFIVDAKIKPEVEISVDIPENSTNGTITVEVPDDATGNVTVVIDGKVYNVTDVVNGTAVIPIDNLTPGNHTVEVIYSGDDNYSPASNATVVNVPKIKDYPMDITANDINVGDKTDIVVTLPDDINGVVLIDIDGIGYYVNVTNGIAKVNLPLDLKPGTYDVVATFSGNDKYDSKQVSDSFNVVSKTTEVDIKLDGDKIVVEVPEDATGNVTVTIDGKPQTVPVKDGKAVVDISDLEPGNHTIEATYSGDDKYGPGSNSTVVEVPKISDYPIDVSADGDNLVVSVPEDATGNVTVTIDGKPQTVPIKDGKAVVDISDLEPGNHTIEVVYSGDDKYGPGSNSTVVEVPKISDYHVSIDKDGDKLVVSVPDDATGDVTVSVDGKDYTVPIKDGKAVVDISDLAPGNHDVKVTYPGDDKYAPVTNSTTINVPKKSDYPIDITTDGDKLVVSVPEDATGDVTVSIDGKDYTVPIKDGKAVVDISDLPSGTHDVKVTYPGNDKYDQKTVSASIVKERSLVITAPDVVKYFSGSDRFIVYTKDNDGNNISGIEVKITINGKTYTRTSADGKASLALNLNSGNYTVKVEFAGNGEFKPQTINANVEVLPTIYANDVLKVYRNGTQYYALFVDARGNPLVNTNVSFNINGVFYNRTTNATGWAKLNLNLPKGHYILTAINPVTGEMRTNNVIIFTLIESSDLVKHYRNDSQFVVRVRAADGGWAKAGENVTFNINGVFYTRTTNATGHAKLSINIEPGEYIITSYYKDCRESNTIKVLPRLITSDVVMKYRDGTPFTVKTLDEQGNIAPHQQVSFNINGILYNRTTNDQGEAKINLNLLPGEYIITSEYGYERNGNTIKIEA</sequence>
<dbReference type="Gene3D" id="2.60.40.10">
    <property type="entry name" value="Immunoglobulins"/>
    <property type="match status" value="14"/>
</dbReference>
<comment type="subcellular location">
    <subcellularLocation>
        <location evidence="1">Cell envelope</location>
    </subcellularLocation>
    <subcellularLocation>
        <location evidence="2">Cell outer membrane</location>
    </subcellularLocation>
    <subcellularLocation>
        <location evidence="3">Secreted</location>
    </subcellularLocation>
</comment>
<dbReference type="KEGG" id="mmil:sm9_1600"/>
<dbReference type="PANTHER" id="PTHR11319:SF35">
    <property type="entry name" value="OUTER MEMBRANE PROTEIN PMPC-RELATED"/>
    <property type="match status" value="1"/>
</dbReference>
<evidence type="ECO:0000256" key="2">
    <source>
        <dbReference type="ARBA" id="ARBA00004442"/>
    </source>
</evidence>
<evidence type="ECO:0000256" key="1">
    <source>
        <dbReference type="ARBA" id="ARBA00004196"/>
    </source>
</evidence>
<dbReference type="GO" id="GO:0005576">
    <property type="term" value="C:extracellular region"/>
    <property type="evidence" value="ECO:0007669"/>
    <property type="project" value="UniProtKB-SubCell"/>
</dbReference>
<feature type="domain" description="GOLD" evidence="8">
    <location>
        <begin position="6849"/>
        <end position="6970"/>
    </location>
</feature>
<dbReference type="InterPro" id="IPR009038">
    <property type="entry name" value="GOLD_dom"/>
</dbReference>
<dbReference type="PROSITE" id="PS50194">
    <property type="entry name" value="FILAMIN_REPEAT"/>
    <property type="match status" value="1"/>
</dbReference>
<dbReference type="EMBL" id="CP011266">
    <property type="protein sequence ID" value="ALT69368.1"/>
    <property type="molecule type" value="Genomic_DNA"/>
</dbReference>
<dbReference type="PROSITE" id="PS50866">
    <property type="entry name" value="GOLD"/>
    <property type="match status" value="1"/>
</dbReference>
<evidence type="ECO:0000313" key="10">
    <source>
        <dbReference type="Proteomes" id="UP000067738"/>
    </source>
</evidence>
<evidence type="ECO:0000259" key="8">
    <source>
        <dbReference type="PROSITE" id="PS50866"/>
    </source>
</evidence>
<dbReference type="PANTHER" id="PTHR11319">
    <property type="entry name" value="G PROTEIN-COUPLED RECEPTOR-RELATED"/>
    <property type="match status" value="1"/>
</dbReference>
<evidence type="ECO:0000256" key="7">
    <source>
        <dbReference type="ARBA" id="ARBA00023237"/>
    </source>
</evidence>
<dbReference type="SMART" id="SM00710">
    <property type="entry name" value="PbH1"/>
    <property type="match status" value="80"/>
</dbReference>
<evidence type="ECO:0000256" key="3">
    <source>
        <dbReference type="ARBA" id="ARBA00004613"/>
    </source>
</evidence>
<keyword evidence="5" id="KW-0732">Signal</keyword>
<organism evidence="9 10">
    <name type="scientific">Methanobrevibacter millerae</name>
    <dbReference type="NCBI Taxonomy" id="230361"/>
    <lineage>
        <taxon>Archaea</taxon>
        <taxon>Methanobacteriati</taxon>
        <taxon>Methanobacteriota</taxon>
        <taxon>Methanomada group</taxon>
        <taxon>Methanobacteria</taxon>
        <taxon>Methanobacteriales</taxon>
        <taxon>Methanobacteriaceae</taxon>
        <taxon>Methanobrevibacter</taxon>
    </lineage>
</organism>
<dbReference type="Pfam" id="PF13229">
    <property type="entry name" value="Beta_helix"/>
    <property type="match status" value="1"/>
</dbReference>
<evidence type="ECO:0000256" key="6">
    <source>
        <dbReference type="ARBA" id="ARBA00023136"/>
    </source>
</evidence>
<proteinExistence type="predicted"/>
<dbReference type="Proteomes" id="UP000067738">
    <property type="component" value="Chromosome"/>
</dbReference>
<dbReference type="InterPro" id="IPR011050">
    <property type="entry name" value="Pectin_lyase_fold/virulence"/>
</dbReference>
<dbReference type="InterPro" id="IPR012334">
    <property type="entry name" value="Pectin_lyas_fold"/>
</dbReference>
<dbReference type="SUPFAM" id="SSF51126">
    <property type="entry name" value="Pectin lyase-like"/>
    <property type="match status" value="16"/>
</dbReference>
<dbReference type="InterPro" id="IPR017868">
    <property type="entry name" value="Filamin/ABP280_repeat-like"/>
</dbReference>
<dbReference type="Gene3D" id="2.160.20.10">
    <property type="entry name" value="Single-stranded right-handed beta-helix, Pectin lyase-like"/>
    <property type="match status" value="3"/>
</dbReference>
<protein>
    <submittedName>
        <fullName evidence="9">Adhesin-like protein</fullName>
    </submittedName>
</protein>
<evidence type="ECO:0000256" key="4">
    <source>
        <dbReference type="ARBA" id="ARBA00022525"/>
    </source>
</evidence>
<dbReference type="PROSITE" id="PS51257">
    <property type="entry name" value="PROKAR_LIPOPROTEIN"/>
    <property type="match status" value="1"/>
</dbReference>
<accession>A0A0U3EAN5</accession>
<gene>
    <name evidence="9" type="ORF">sm9_1600</name>
</gene>
<keyword evidence="6" id="KW-0472">Membrane</keyword>
<dbReference type="InterPro" id="IPR039448">
    <property type="entry name" value="Beta_helix"/>
</dbReference>
<keyword evidence="7" id="KW-0998">Cell outer membrane</keyword>
<name>A0A0U3EAN5_9EURY</name>
<dbReference type="InterPro" id="IPR003368">
    <property type="entry name" value="POMP_repeat"/>
</dbReference>
<dbReference type="InterPro" id="IPR013783">
    <property type="entry name" value="Ig-like_fold"/>
</dbReference>
<keyword evidence="4" id="KW-0964">Secreted</keyword>
<keyword evidence="10" id="KW-1185">Reference proteome</keyword>
<dbReference type="NCBIfam" id="TIGR01376">
    <property type="entry name" value="POMP_repeat"/>
    <property type="match status" value="4"/>
</dbReference>